<evidence type="ECO:0000313" key="2">
    <source>
        <dbReference type="EMBL" id="STX80575.1"/>
    </source>
</evidence>
<dbReference type="Proteomes" id="UP001071279">
    <property type="component" value="Unassembled WGS sequence"/>
</dbReference>
<organism evidence="2 3">
    <name type="scientific">Legionella pneumophila</name>
    <dbReference type="NCBI Taxonomy" id="446"/>
    <lineage>
        <taxon>Bacteria</taxon>
        <taxon>Pseudomonadati</taxon>
        <taxon>Pseudomonadota</taxon>
        <taxon>Gammaproteobacteria</taxon>
        <taxon>Legionellales</taxon>
        <taxon>Legionellaceae</taxon>
        <taxon>Legionella</taxon>
    </lineage>
</organism>
<gene>
    <name evidence="2" type="ORF">NCTC12000_02591</name>
    <name evidence="1" type="ORF">O6C86_02960</name>
</gene>
<protein>
    <submittedName>
        <fullName evidence="2">Uncharacterized protein</fullName>
    </submittedName>
</protein>
<evidence type="ECO:0000313" key="1">
    <source>
        <dbReference type="EMBL" id="MCZ4718175.1"/>
    </source>
</evidence>
<dbReference type="Proteomes" id="UP000254631">
    <property type="component" value="Unassembled WGS sequence"/>
</dbReference>
<accession>A0A378KAD1</accession>
<name>A0A378KAD1_LEGPN</name>
<dbReference type="EMBL" id="UGOL01000001">
    <property type="protein sequence ID" value="STX80575.1"/>
    <property type="molecule type" value="Genomic_DNA"/>
</dbReference>
<reference evidence="2 3" key="1">
    <citation type="submission" date="2018-06" db="EMBL/GenBank/DDBJ databases">
        <authorList>
            <consortium name="Pathogen Informatics"/>
            <person name="Doyle S."/>
        </authorList>
    </citation>
    <scope>NUCLEOTIDE SEQUENCE [LARGE SCALE GENOMIC DNA]</scope>
    <source>
        <strain evidence="2 3">NCTC12000</strain>
    </source>
</reference>
<proteinExistence type="predicted"/>
<reference evidence="1" key="2">
    <citation type="submission" date="2022-12" db="EMBL/GenBank/DDBJ databases">
        <title>Comparative genomics of Legionella pneumophila isolates from the West Bank and Germany support molecular epidemiology of Legionnaires disease.</title>
        <authorList>
            <person name="Zayed A.R."/>
            <person name="Bitar D.M."/>
            <person name="Steinert M."/>
            <person name="Lueck C."/>
            <person name="Brettar I."/>
            <person name="Hoefle M.G."/>
            <person name="Bunk B."/>
        </authorList>
    </citation>
    <scope>NUCLEOTIDE SEQUENCE</scope>
    <source>
        <strain evidence="1">H23</strain>
    </source>
</reference>
<dbReference type="EMBL" id="JAPXIC010000012">
    <property type="protein sequence ID" value="MCZ4718175.1"/>
    <property type="molecule type" value="Genomic_DNA"/>
</dbReference>
<dbReference type="AlphaFoldDB" id="A0A378KAD1"/>
<dbReference type="RefSeq" id="WP_027219393.1">
    <property type="nucleotide sequence ID" value="NZ_BAZA01000109.1"/>
</dbReference>
<evidence type="ECO:0000313" key="3">
    <source>
        <dbReference type="Proteomes" id="UP000254631"/>
    </source>
</evidence>
<sequence length="62" mass="7325">MHRFHNILFDSHRIKDKTEALPLVLRLIADNQAQLHILITYSLFQDKPRGNKTTSLVNKERK</sequence>